<dbReference type="PANTHER" id="PTHR12383:SF16">
    <property type="entry name" value="MITOCHONDRIAL INNER MEMBRANE PROTEASE SUBUNIT 1"/>
    <property type="match status" value="1"/>
</dbReference>
<dbReference type="GO" id="GO:0042720">
    <property type="term" value="C:mitochondrial inner membrane peptidase complex"/>
    <property type="evidence" value="ECO:0007669"/>
    <property type="project" value="TreeGrafter"/>
</dbReference>
<feature type="region of interest" description="Disordered" evidence="9">
    <location>
        <begin position="195"/>
        <end position="218"/>
    </location>
</feature>
<comment type="similarity">
    <text evidence="6">Belongs to the peptidase S26 family. IMP1 subfamily.</text>
</comment>
<evidence type="ECO:0000256" key="6">
    <source>
        <dbReference type="ARBA" id="ARBA00038445"/>
    </source>
</evidence>
<feature type="active site" evidence="7">
    <location>
        <position position="54"/>
    </location>
</feature>
<keyword evidence="5" id="KW-0472">Membrane</keyword>
<evidence type="ECO:0000313" key="11">
    <source>
        <dbReference type="EMBL" id="KAI1610835.1"/>
    </source>
</evidence>
<evidence type="ECO:0000256" key="4">
    <source>
        <dbReference type="ARBA" id="ARBA00023128"/>
    </source>
</evidence>
<dbReference type="EMBL" id="MU404357">
    <property type="protein sequence ID" value="KAI1610835.1"/>
    <property type="molecule type" value="Genomic_DNA"/>
</dbReference>
<keyword evidence="12" id="KW-1185">Reference proteome</keyword>
<dbReference type="InterPro" id="IPR036286">
    <property type="entry name" value="LexA/Signal_pep-like_sf"/>
</dbReference>
<dbReference type="AlphaFoldDB" id="A0AAN6DU31"/>
<dbReference type="GO" id="GO:0004252">
    <property type="term" value="F:serine-type endopeptidase activity"/>
    <property type="evidence" value="ECO:0007669"/>
    <property type="project" value="InterPro"/>
</dbReference>
<dbReference type="InterPro" id="IPR000223">
    <property type="entry name" value="Pept_S26A_signal_pept_1"/>
</dbReference>
<evidence type="ECO:0000256" key="9">
    <source>
        <dbReference type="SAM" id="MobiDB-lite"/>
    </source>
</evidence>
<evidence type="ECO:0000313" key="12">
    <source>
        <dbReference type="Proteomes" id="UP001203852"/>
    </source>
</evidence>
<comment type="subcellular location">
    <subcellularLocation>
        <location evidence="1 8">Mitochondrion inner membrane</location>
    </subcellularLocation>
</comment>
<dbReference type="Proteomes" id="UP001203852">
    <property type="component" value="Unassembled WGS sequence"/>
</dbReference>
<dbReference type="GO" id="GO:0006627">
    <property type="term" value="P:protein processing involved in protein targeting to mitochondrion"/>
    <property type="evidence" value="ECO:0007669"/>
    <property type="project" value="TreeGrafter"/>
</dbReference>
<evidence type="ECO:0000256" key="5">
    <source>
        <dbReference type="ARBA" id="ARBA00023136"/>
    </source>
</evidence>
<dbReference type="CDD" id="cd06530">
    <property type="entry name" value="S26_SPase_I"/>
    <property type="match status" value="1"/>
</dbReference>
<protein>
    <recommendedName>
        <fullName evidence="8">Mitochondrial inner membrane protease subunit</fullName>
        <ecNumber evidence="8">3.4.21.-</ecNumber>
    </recommendedName>
</protein>
<dbReference type="InterPro" id="IPR052064">
    <property type="entry name" value="Mito_IMP1_subunit"/>
</dbReference>
<feature type="domain" description="Peptidase S26" evidence="10">
    <location>
        <begin position="25"/>
        <end position="174"/>
    </location>
</feature>
<proteinExistence type="inferred from homology"/>
<keyword evidence="3 8" id="KW-0378">Hydrolase</keyword>
<evidence type="ECO:0000256" key="1">
    <source>
        <dbReference type="ARBA" id="ARBA00004273"/>
    </source>
</evidence>
<dbReference type="PRINTS" id="PR00727">
    <property type="entry name" value="LEADERPTASE"/>
</dbReference>
<dbReference type="InterPro" id="IPR019533">
    <property type="entry name" value="Peptidase_S26"/>
</dbReference>
<dbReference type="SUPFAM" id="SSF51306">
    <property type="entry name" value="LexA/Signal peptidase"/>
    <property type="match status" value="1"/>
</dbReference>
<gene>
    <name evidence="11" type="ORF">EDD36DRAFT_304720</name>
</gene>
<name>A0AAN6DU31_9EURO</name>
<evidence type="ECO:0000256" key="8">
    <source>
        <dbReference type="RuleBase" id="RU362041"/>
    </source>
</evidence>
<sequence length="218" mass="24197">MSRFRKFFAQLPTSQVRTPAGSIIQYGFAMVAMYSAFALISHDLVAINKTEGPSMYPTIPTEESFTIYSRRHRRGKNLKVGDIIVFENPIFLRGRACKRVIGMPGDYIVRDPSQCPTVGGAPVPGVTDIDAVREEPMMVQVPEGHVWVAGDSLTYSRDSRFYGPLPMALIVGKVLYNGTGWFTWRSLRTPQLHPASQADHTSLEPVHGEVALEDAKVD</sequence>
<dbReference type="PANTHER" id="PTHR12383">
    <property type="entry name" value="PROTEASE FAMILY S26 MITOCHONDRIAL INNER MEMBRANE PROTEASE-RELATED"/>
    <property type="match status" value="1"/>
</dbReference>
<reference evidence="11" key="1">
    <citation type="journal article" date="2022" name="bioRxiv">
        <title>Deciphering the potential niche of two novel black yeast fungi from a biological soil crust based on their genomes, phenotypes, and melanin regulation.</title>
        <authorList>
            <consortium name="DOE Joint Genome Institute"/>
            <person name="Carr E.C."/>
            <person name="Barton Q."/>
            <person name="Grambo S."/>
            <person name="Sullivan M."/>
            <person name="Renfro C.M."/>
            <person name="Kuo A."/>
            <person name="Pangilinan J."/>
            <person name="Lipzen A."/>
            <person name="Keymanesh K."/>
            <person name="Savage E."/>
            <person name="Barry K."/>
            <person name="Grigoriev I.V."/>
            <person name="Riekhof W.R."/>
            <person name="Harris S.S."/>
        </authorList>
    </citation>
    <scope>NUCLEOTIDE SEQUENCE</scope>
    <source>
        <strain evidence="11">JF 03-4F</strain>
    </source>
</reference>
<keyword evidence="4 8" id="KW-0496">Mitochondrion</keyword>
<feature type="active site" evidence="7">
    <location>
        <position position="98"/>
    </location>
</feature>
<evidence type="ECO:0000256" key="2">
    <source>
        <dbReference type="ARBA" id="ARBA00022792"/>
    </source>
</evidence>
<dbReference type="EC" id="3.4.21.-" evidence="8"/>
<accession>A0AAN6DU31</accession>
<keyword evidence="8" id="KW-0645">Protease</keyword>
<keyword evidence="2 8" id="KW-0999">Mitochondrion inner membrane</keyword>
<dbReference type="Pfam" id="PF10502">
    <property type="entry name" value="Peptidase_S26"/>
    <property type="match status" value="1"/>
</dbReference>
<evidence type="ECO:0000259" key="10">
    <source>
        <dbReference type="Pfam" id="PF10502"/>
    </source>
</evidence>
<dbReference type="NCBIfam" id="TIGR02227">
    <property type="entry name" value="sigpep_I_bact"/>
    <property type="match status" value="1"/>
</dbReference>
<dbReference type="Gene3D" id="2.10.109.10">
    <property type="entry name" value="Umud Fragment, subunit A"/>
    <property type="match status" value="1"/>
</dbReference>
<evidence type="ECO:0000256" key="7">
    <source>
        <dbReference type="PIRSR" id="PIRSR600223-1"/>
    </source>
</evidence>
<comment type="caution">
    <text evidence="11">The sequence shown here is derived from an EMBL/GenBank/DDBJ whole genome shotgun (WGS) entry which is preliminary data.</text>
</comment>
<organism evidence="11 12">
    <name type="scientific">Exophiala viscosa</name>
    <dbReference type="NCBI Taxonomy" id="2486360"/>
    <lineage>
        <taxon>Eukaryota</taxon>
        <taxon>Fungi</taxon>
        <taxon>Dikarya</taxon>
        <taxon>Ascomycota</taxon>
        <taxon>Pezizomycotina</taxon>
        <taxon>Eurotiomycetes</taxon>
        <taxon>Chaetothyriomycetidae</taxon>
        <taxon>Chaetothyriales</taxon>
        <taxon>Herpotrichiellaceae</taxon>
        <taxon>Exophiala</taxon>
    </lineage>
</organism>
<dbReference type="GO" id="GO:0006465">
    <property type="term" value="P:signal peptide processing"/>
    <property type="evidence" value="ECO:0007669"/>
    <property type="project" value="InterPro"/>
</dbReference>
<evidence type="ECO:0000256" key="3">
    <source>
        <dbReference type="ARBA" id="ARBA00022801"/>
    </source>
</evidence>